<dbReference type="Pfam" id="PF08812">
    <property type="entry name" value="YtxC"/>
    <property type="match status" value="1"/>
</dbReference>
<keyword evidence="2" id="KW-1185">Reference proteome</keyword>
<dbReference type="EMBL" id="JAGYPN010000001">
    <property type="protein sequence ID" value="MBS4222694.1"/>
    <property type="molecule type" value="Genomic_DNA"/>
</dbReference>
<evidence type="ECO:0000313" key="2">
    <source>
        <dbReference type="Proteomes" id="UP000676456"/>
    </source>
</evidence>
<evidence type="ECO:0000313" key="1">
    <source>
        <dbReference type="EMBL" id="MBS4222694.1"/>
    </source>
</evidence>
<proteinExistence type="predicted"/>
<reference evidence="1 2" key="1">
    <citation type="submission" date="2021-05" db="EMBL/GenBank/DDBJ databases">
        <title>Novel Bacillus species.</title>
        <authorList>
            <person name="Liu G."/>
        </authorList>
    </citation>
    <scope>NUCLEOTIDE SEQUENCE [LARGE SCALE GENOMIC DNA]</scope>
    <source>
        <strain evidence="1 2">FJAT-49682</strain>
    </source>
</reference>
<gene>
    <name evidence="1" type="ORF">KHA91_07965</name>
</gene>
<dbReference type="AlphaFoldDB" id="A0A942URI6"/>
<organism evidence="1 2">
    <name type="scientific">Lederbergia citrea</name>
    <dbReference type="NCBI Taxonomy" id="2833581"/>
    <lineage>
        <taxon>Bacteria</taxon>
        <taxon>Bacillati</taxon>
        <taxon>Bacillota</taxon>
        <taxon>Bacilli</taxon>
        <taxon>Bacillales</taxon>
        <taxon>Bacillaceae</taxon>
        <taxon>Lederbergia</taxon>
    </lineage>
</organism>
<dbReference type="Proteomes" id="UP000676456">
    <property type="component" value="Unassembled WGS sequence"/>
</dbReference>
<accession>A0A942URI6</accession>
<comment type="caution">
    <text evidence="1">The sequence shown here is derived from an EMBL/GenBank/DDBJ whole genome shotgun (WGS) entry which is preliminary data.</text>
</comment>
<sequence>MELIFSSIKDAIRLKFFLTANGLGETLMENQGQFMYRFSTDHAKNDRYVKALTYFIKEIKRNEWLNDKLLHTYHYENEDERSHIIDIATDMFAGVRKDLAELAGNINENQVIGLAVKDLLSFGGAVLFESFSRFRLKPYYEHVGKYLEIAIDEYKMEQEYQMFVNMLRDYLQNRTPRLSTVHIYLDKTAMFYDENVQEIAHHDLKELIDQRLLANHPIYVDSAVIAPLLSIAPEKIYLYTFEEEQALVRTLRNIFEERISILSPANLHELKKSYTNKP</sequence>
<dbReference type="RefSeq" id="WP_213097625.1">
    <property type="nucleotide sequence ID" value="NZ_JAGYPH010000001.1"/>
</dbReference>
<name>A0A942URI6_9BACI</name>
<protein>
    <submittedName>
        <fullName evidence="1">Sporulation protein YtxC</fullName>
    </submittedName>
</protein>
<dbReference type="InterPro" id="IPR014199">
    <property type="entry name" value="Spore_YtxC"/>
</dbReference>